<protein>
    <submittedName>
        <fullName evidence="3">AtpZ/AtpI family protein</fullName>
    </submittedName>
</protein>
<accession>A0A4Y6UJY0</accession>
<dbReference type="InterPro" id="IPR032820">
    <property type="entry name" value="ATPase_put"/>
</dbReference>
<gene>
    <name evidence="3" type="ORF">E3D00_04725</name>
</gene>
<dbReference type="Pfam" id="PF09527">
    <property type="entry name" value="ATPase_gene1"/>
    <property type="match status" value="1"/>
</dbReference>
<evidence type="ECO:0000313" key="3">
    <source>
        <dbReference type="EMBL" id="QDH16948.1"/>
    </source>
</evidence>
<keyword evidence="2" id="KW-0472">Membrane</keyword>
<reference evidence="3 4" key="1">
    <citation type="submission" date="2019-03" db="EMBL/GenBank/DDBJ databases">
        <title>The complete genome sequence of Swingsia samuiensis NBRC107927(T).</title>
        <authorList>
            <person name="Chua K.-O."/>
            <person name="Chan K.-G."/>
            <person name="See-Too W.-S."/>
        </authorList>
    </citation>
    <scope>NUCLEOTIDE SEQUENCE [LARGE SCALE GENOMIC DNA]</scope>
    <source>
        <strain evidence="3 4">AH83</strain>
    </source>
</reference>
<dbReference type="Proteomes" id="UP000316313">
    <property type="component" value="Chromosome"/>
</dbReference>
<evidence type="ECO:0000256" key="2">
    <source>
        <dbReference type="SAM" id="Phobius"/>
    </source>
</evidence>
<organism evidence="3 4">
    <name type="scientific">Swingsia samuiensis</name>
    <dbReference type="NCBI Taxonomy" id="1293412"/>
    <lineage>
        <taxon>Bacteria</taxon>
        <taxon>Pseudomonadati</taxon>
        <taxon>Pseudomonadota</taxon>
        <taxon>Alphaproteobacteria</taxon>
        <taxon>Acetobacterales</taxon>
        <taxon>Acetobacteraceae</taxon>
        <taxon>Swingsia</taxon>
    </lineage>
</organism>
<keyword evidence="4" id="KW-1185">Reference proteome</keyword>
<feature type="region of interest" description="Disordered" evidence="1">
    <location>
        <begin position="23"/>
        <end position="42"/>
    </location>
</feature>
<keyword evidence="2" id="KW-1133">Transmembrane helix</keyword>
<feature type="transmembrane region" description="Helical" evidence="2">
    <location>
        <begin position="46"/>
        <end position="68"/>
    </location>
</feature>
<dbReference type="OrthoDB" id="15401at2"/>
<evidence type="ECO:0000256" key="1">
    <source>
        <dbReference type="SAM" id="MobiDB-lite"/>
    </source>
</evidence>
<dbReference type="KEGG" id="ssam:E3D00_04725"/>
<name>A0A4Y6UJY0_9PROT</name>
<feature type="transmembrane region" description="Helical" evidence="2">
    <location>
        <begin position="74"/>
        <end position="95"/>
    </location>
</feature>
<evidence type="ECO:0000313" key="4">
    <source>
        <dbReference type="Proteomes" id="UP000316313"/>
    </source>
</evidence>
<dbReference type="EMBL" id="CP038141">
    <property type="protein sequence ID" value="QDH16948.1"/>
    <property type="molecule type" value="Genomic_DNA"/>
</dbReference>
<dbReference type="AlphaFoldDB" id="A0A4Y6UJY0"/>
<keyword evidence="2" id="KW-0812">Transmembrane</keyword>
<dbReference type="RefSeq" id="WP_141460409.1">
    <property type="nucleotide sequence ID" value="NZ_CP038141.1"/>
</dbReference>
<proteinExistence type="predicted"/>
<sequence>MEQNSSGDGHNFDKRLQAADHKLNPRLKKSSAESSDDGTTTSSFGIALRVGTELIAGLAVGVLIGYFLDRWLGYRALFLIIFALLGCSAGMLNVWRVVNGPGMMSAPKEDGRSQRGSRIND</sequence>